<evidence type="ECO:0000259" key="11">
    <source>
        <dbReference type="PROSITE" id="PS50929"/>
    </source>
</evidence>
<evidence type="ECO:0000313" key="13">
    <source>
        <dbReference type="Proteomes" id="UP000234881"/>
    </source>
</evidence>
<organism evidence="12 13">
    <name type="scientific">Cohaesibacter celericrescens</name>
    <dbReference type="NCBI Taxonomy" id="2067669"/>
    <lineage>
        <taxon>Bacteria</taxon>
        <taxon>Pseudomonadati</taxon>
        <taxon>Pseudomonadota</taxon>
        <taxon>Alphaproteobacteria</taxon>
        <taxon>Hyphomicrobiales</taxon>
        <taxon>Cohaesibacteraceae</taxon>
    </lineage>
</organism>
<dbReference type="PROSITE" id="PS50893">
    <property type="entry name" value="ABC_TRANSPORTER_2"/>
    <property type="match status" value="1"/>
</dbReference>
<dbReference type="InterPro" id="IPR011527">
    <property type="entry name" value="ABC1_TM_dom"/>
</dbReference>
<proteinExistence type="inferred from homology"/>
<evidence type="ECO:0000256" key="8">
    <source>
        <dbReference type="ARBA" id="ARBA00024725"/>
    </source>
</evidence>
<dbReference type="AlphaFoldDB" id="A0A2N5XLC7"/>
<reference evidence="12 13" key="1">
    <citation type="submission" date="2018-01" db="EMBL/GenBank/DDBJ databases">
        <title>The draft genome sequence of Cohaesibacter sp. H1304.</title>
        <authorList>
            <person name="Wang N.-N."/>
            <person name="Du Z.-J."/>
        </authorList>
    </citation>
    <scope>NUCLEOTIDE SEQUENCE [LARGE SCALE GENOMIC DNA]</scope>
    <source>
        <strain evidence="12 13">H1304</strain>
    </source>
</reference>
<dbReference type="GO" id="GO:0015421">
    <property type="term" value="F:ABC-type oligopeptide transporter activity"/>
    <property type="evidence" value="ECO:0007669"/>
    <property type="project" value="TreeGrafter"/>
</dbReference>
<feature type="domain" description="ABC transporter" evidence="10">
    <location>
        <begin position="347"/>
        <end position="583"/>
    </location>
</feature>
<dbReference type="OrthoDB" id="9804259at2"/>
<dbReference type="InterPro" id="IPR039421">
    <property type="entry name" value="Type_1_exporter"/>
</dbReference>
<gene>
    <name evidence="12" type="ORF">C0081_20700</name>
</gene>
<dbReference type="GO" id="GO:0016887">
    <property type="term" value="F:ATP hydrolysis activity"/>
    <property type="evidence" value="ECO:0007669"/>
    <property type="project" value="InterPro"/>
</dbReference>
<accession>A0A2N5XLC7</accession>
<dbReference type="SMART" id="SM00382">
    <property type="entry name" value="AAA"/>
    <property type="match status" value="1"/>
</dbReference>
<dbReference type="CDD" id="cd03249">
    <property type="entry name" value="ABC_MTABC3_MDL1_MDL2"/>
    <property type="match status" value="1"/>
</dbReference>
<keyword evidence="4" id="KW-0547">Nucleotide-binding</keyword>
<dbReference type="PANTHER" id="PTHR43394">
    <property type="entry name" value="ATP-DEPENDENT PERMEASE MDL1, MITOCHONDRIAL"/>
    <property type="match status" value="1"/>
</dbReference>
<dbReference type="InterPro" id="IPR017871">
    <property type="entry name" value="ABC_transporter-like_CS"/>
</dbReference>
<dbReference type="SUPFAM" id="SSF52540">
    <property type="entry name" value="P-loop containing nucleoside triphosphate hydrolases"/>
    <property type="match status" value="1"/>
</dbReference>
<evidence type="ECO:0000313" key="12">
    <source>
        <dbReference type="EMBL" id="PLW75237.1"/>
    </source>
</evidence>
<dbReference type="InterPro" id="IPR027417">
    <property type="entry name" value="P-loop_NTPase"/>
</dbReference>
<evidence type="ECO:0000256" key="9">
    <source>
        <dbReference type="SAM" id="Phobius"/>
    </source>
</evidence>
<sequence>MAESDVASSFRLQPLVRLAPYAMRYRGAVAAALASLLVASFATLSLPLLMRGLVDKGLSEDNVAMVDHYTGWLIVAVLFLALASASRYYFVIILGERVVNDLRRDVFAKLTVLSPEFFDRVRSGEIVSRLTADATQIKSAVGASASLALRNFVLFIGAAVMMVITSPEMSLLVLGAIPFIVLPLVGLGRWVRKKQRFAQDRLADSSAFATEAIGAMRVLQSFTQEKRVNGFFGESIEQAFGAARHSVRARALLTAFAMFFIFASIVGVLWYAAQDVTAGTLSAGALSQFVIYSTMAAAGLGGLSEVWGEISQASGSAERLMELMDEDVDVQSVTNPLPLPAAAALSVTFDQVCFHYPNAEKSPVLEDLSFEIQAGETVAIVGPSGAGKTTIFQLLMRFYDTEKGRLLLGGQPIDQVSLHDLRSAMALVPQEPVIFAMSVADNIAMGRDGASREDIIKAAKSAHAHGFICDMSDGYDSLIGERGVTLSGGQRQRLAIARAILKDAPILLLDEATSALDAESETLVQAALDDMMVGRTTIVIAHRLATVKKADRILVLKKGQVVEQGNHDSLVAQKGLYARLASLQFGDDLEV</sequence>
<dbReference type="InterPro" id="IPR003439">
    <property type="entry name" value="ABC_transporter-like_ATP-bd"/>
</dbReference>
<dbReference type="Gene3D" id="3.40.50.300">
    <property type="entry name" value="P-loop containing nucleotide triphosphate hydrolases"/>
    <property type="match status" value="1"/>
</dbReference>
<evidence type="ECO:0000259" key="10">
    <source>
        <dbReference type="PROSITE" id="PS50893"/>
    </source>
</evidence>
<keyword evidence="7 9" id="KW-0472">Membrane</keyword>
<evidence type="ECO:0000256" key="4">
    <source>
        <dbReference type="ARBA" id="ARBA00022741"/>
    </source>
</evidence>
<dbReference type="PROSITE" id="PS50929">
    <property type="entry name" value="ABC_TM1F"/>
    <property type="match status" value="1"/>
</dbReference>
<keyword evidence="3 9" id="KW-0812">Transmembrane</keyword>
<dbReference type="CDD" id="cd18575">
    <property type="entry name" value="ABC_6TM_bac_exporter_ABCB8_10_like"/>
    <property type="match status" value="1"/>
</dbReference>
<dbReference type="Proteomes" id="UP000234881">
    <property type="component" value="Unassembled WGS sequence"/>
</dbReference>
<evidence type="ECO:0000256" key="6">
    <source>
        <dbReference type="ARBA" id="ARBA00022989"/>
    </source>
</evidence>
<comment type="subcellular location">
    <subcellularLocation>
        <location evidence="1">Cell membrane</location>
        <topology evidence="1">Multi-pass membrane protein</topology>
    </subcellularLocation>
</comment>
<name>A0A2N5XLC7_9HYPH</name>
<feature type="transmembrane region" description="Helical" evidence="9">
    <location>
        <begin position="251"/>
        <end position="273"/>
    </location>
</feature>
<dbReference type="PROSITE" id="PS00211">
    <property type="entry name" value="ABC_TRANSPORTER_1"/>
    <property type="match status" value="1"/>
</dbReference>
<comment type="caution">
    <text evidence="12">The sequence shown here is derived from an EMBL/GenBank/DDBJ whole genome shotgun (WGS) entry which is preliminary data.</text>
</comment>
<feature type="transmembrane region" description="Helical" evidence="9">
    <location>
        <begin position="147"/>
        <end position="165"/>
    </location>
</feature>
<evidence type="ECO:0000256" key="2">
    <source>
        <dbReference type="ARBA" id="ARBA00005417"/>
    </source>
</evidence>
<keyword evidence="6 9" id="KW-1133">Transmembrane helix</keyword>
<dbReference type="EMBL" id="PKUQ01000054">
    <property type="protein sequence ID" value="PLW75237.1"/>
    <property type="molecule type" value="Genomic_DNA"/>
</dbReference>
<dbReference type="GO" id="GO:0090374">
    <property type="term" value="P:oligopeptide export from mitochondrion"/>
    <property type="evidence" value="ECO:0007669"/>
    <property type="project" value="TreeGrafter"/>
</dbReference>
<dbReference type="FunFam" id="3.40.50.300:FF:000218">
    <property type="entry name" value="Multidrug ABC transporter ATP-binding protein"/>
    <property type="match status" value="1"/>
</dbReference>
<keyword evidence="5" id="KW-0067">ATP-binding</keyword>
<feature type="transmembrane region" description="Helical" evidence="9">
    <location>
        <begin position="69"/>
        <end position="94"/>
    </location>
</feature>
<comment type="function">
    <text evidence="8">Part of an ABC transporter complex. Transmembrane domains (TMD) form a pore in the inner membrane and the ATP-binding domain (NBD) is responsible for energy generation.</text>
</comment>
<evidence type="ECO:0000256" key="5">
    <source>
        <dbReference type="ARBA" id="ARBA00022840"/>
    </source>
</evidence>
<dbReference type="Pfam" id="PF00005">
    <property type="entry name" value="ABC_tran"/>
    <property type="match status" value="1"/>
</dbReference>
<dbReference type="RefSeq" id="WP_101535642.1">
    <property type="nucleotide sequence ID" value="NZ_PKUQ01000054.1"/>
</dbReference>
<dbReference type="Pfam" id="PF00664">
    <property type="entry name" value="ABC_membrane"/>
    <property type="match status" value="1"/>
</dbReference>
<dbReference type="InterPro" id="IPR011918">
    <property type="entry name" value="ABC_MsbA_ATP-bd"/>
</dbReference>
<dbReference type="NCBIfam" id="TIGR02204">
    <property type="entry name" value="MsbA_rel"/>
    <property type="match status" value="1"/>
</dbReference>
<dbReference type="InterPro" id="IPR003593">
    <property type="entry name" value="AAA+_ATPase"/>
</dbReference>
<feature type="transmembrane region" description="Helical" evidence="9">
    <location>
        <begin position="171"/>
        <end position="191"/>
    </location>
</feature>
<feature type="transmembrane region" description="Helical" evidence="9">
    <location>
        <begin position="27"/>
        <end position="49"/>
    </location>
</feature>
<dbReference type="GO" id="GO:0005886">
    <property type="term" value="C:plasma membrane"/>
    <property type="evidence" value="ECO:0007669"/>
    <property type="project" value="UniProtKB-SubCell"/>
</dbReference>
<comment type="similarity">
    <text evidence="2">Belongs to the ABC transporter superfamily.</text>
</comment>
<dbReference type="SUPFAM" id="SSF90123">
    <property type="entry name" value="ABC transporter transmembrane region"/>
    <property type="match status" value="1"/>
</dbReference>
<dbReference type="GO" id="GO:0005524">
    <property type="term" value="F:ATP binding"/>
    <property type="evidence" value="ECO:0007669"/>
    <property type="project" value="UniProtKB-KW"/>
</dbReference>
<protein>
    <submittedName>
        <fullName evidence="12">ABC transporter</fullName>
    </submittedName>
</protein>
<evidence type="ECO:0000256" key="7">
    <source>
        <dbReference type="ARBA" id="ARBA00023136"/>
    </source>
</evidence>
<dbReference type="InterPro" id="IPR036640">
    <property type="entry name" value="ABC1_TM_sf"/>
</dbReference>
<evidence type="ECO:0000256" key="1">
    <source>
        <dbReference type="ARBA" id="ARBA00004651"/>
    </source>
</evidence>
<dbReference type="Gene3D" id="1.20.1560.10">
    <property type="entry name" value="ABC transporter type 1, transmembrane domain"/>
    <property type="match status" value="1"/>
</dbReference>
<evidence type="ECO:0000256" key="3">
    <source>
        <dbReference type="ARBA" id="ARBA00022692"/>
    </source>
</evidence>
<feature type="domain" description="ABC transmembrane type-1" evidence="11">
    <location>
        <begin position="30"/>
        <end position="312"/>
    </location>
</feature>
<dbReference type="PANTHER" id="PTHR43394:SF1">
    <property type="entry name" value="ATP-BINDING CASSETTE SUB-FAMILY B MEMBER 10, MITOCHONDRIAL"/>
    <property type="match status" value="1"/>
</dbReference>
<keyword evidence="13" id="KW-1185">Reference proteome</keyword>